<feature type="compositionally biased region" description="Basic and acidic residues" evidence="1">
    <location>
        <begin position="509"/>
        <end position="522"/>
    </location>
</feature>
<feature type="compositionally biased region" description="Polar residues" evidence="1">
    <location>
        <begin position="464"/>
        <end position="475"/>
    </location>
</feature>
<feature type="region of interest" description="Disordered" evidence="1">
    <location>
        <begin position="463"/>
        <end position="483"/>
    </location>
</feature>
<comment type="caution">
    <text evidence="3">The sequence shown here is derived from an EMBL/GenBank/DDBJ whole genome shotgun (WGS) entry which is preliminary data.</text>
</comment>
<evidence type="ECO:0000256" key="1">
    <source>
        <dbReference type="SAM" id="MobiDB-lite"/>
    </source>
</evidence>
<accession>A0A5M3YYJ3</accession>
<dbReference type="Pfam" id="PF24494">
    <property type="entry name" value="DUF7587"/>
    <property type="match status" value="1"/>
</dbReference>
<gene>
    <name evidence="3" type="ORF">ATEIFO6365_0011005400</name>
</gene>
<evidence type="ECO:0000313" key="3">
    <source>
        <dbReference type="EMBL" id="GFF19795.1"/>
    </source>
</evidence>
<name>A0A5M3YYJ3_ASPTE</name>
<dbReference type="InterPro" id="IPR056009">
    <property type="entry name" value="DUF7587"/>
</dbReference>
<sequence>MDLVSLDLRAKKPQVSWGTEQKVYLCCLFRFFERDMSLYKQVFDLEFQTELETWGFPNGVPSSRLDTRWTEMRLRGDPIWGYVHLSPFDMNGQWSSVVERIQIAAETLGIRLERKTADDIDVSRFTPTSRLTLSQQQVVGMTEEQTSRSPTNRHTAVEIDNLPPSKRREPEKLCTGGGKKCLWCSFHQPPEDASAAALQTELPTLLYRWSNVDTQGVNTRKLYLSGLAAVAEYFSPNDISVEEFNSFLSRHVHIDKVPSPFISTMMSLLAPLHRGTRSKDTAIVSIIDPNKLGTDSPVFSAKDLMRRISLKVNGYYNGTGEYLVWWKIPASAIICSFKISDLMHIARDWPAILELIQFDTIAVTQGIRGGLRRKLAKGPGGVNIDTGILIGRLLCLLHVPYEYAPLVGEGIVYSWTMKRHGLWRKFEEGIDRGYQGCQNPLIHPMNSAQEECEVLDDNSHEVMSISSGSGTVRSDSPSPHHPSVSVEIFTQRTQSWVDQYLARSSPEGLVHEGDERPNAADKPDEDEDIDCLSISDTNEDETSEHDEQVPQDLFEVGRARIRKLLGSS</sequence>
<evidence type="ECO:0000259" key="2">
    <source>
        <dbReference type="Pfam" id="PF24494"/>
    </source>
</evidence>
<dbReference type="OrthoDB" id="5397734at2759"/>
<keyword evidence="4" id="KW-1185">Reference proteome</keyword>
<dbReference type="VEuPathDB" id="FungiDB:ATEG_03668"/>
<dbReference type="EMBL" id="BLJY01000011">
    <property type="protein sequence ID" value="GFF19795.1"/>
    <property type="molecule type" value="Genomic_DNA"/>
</dbReference>
<protein>
    <recommendedName>
        <fullName evidence="2">DUF7587 domain-containing protein</fullName>
    </recommendedName>
</protein>
<dbReference type="Proteomes" id="UP000452235">
    <property type="component" value="Unassembled WGS sequence"/>
</dbReference>
<evidence type="ECO:0000313" key="4">
    <source>
        <dbReference type="Proteomes" id="UP000452235"/>
    </source>
</evidence>
<dbReference type="AlphaFoldDB" id="A0A5M3YYJ3"/>
<reference evidence="3 4" key="1">
    <citation type="submission" date="2020-01" db="EMBL/GenBank/DDBJ databases">
        <title>Aspergillus terreus IFO 6365 whole genome shotgun sequence.</title>
        <authorList>
            <person name="Kanamasa S."/>
            <person name="Takahashi H."/>
        </authorList>
    </citation>
    <scope>NUCLEOTIDE SEQUENCE [LARGE SCALE GENOMIC DNA]</scope>
    <source>
        <strain evidence="3 4">IFO 6365</strain>
    </source>
</reference>
<proteinExistence type="predicted"/>
<feature type="domain" description="DUF7587" evidence="2">
    <location>
        <begin position="202"/>
        <end position="342"/>
    </location>
</feature>
<feature type="region of interest" description="Disordered" evidence="1">
    <location>
        <begin position="506"/>
        <end position="554"/>
    </location>
</feature>
<organism evidence="3 4">
    <name type="scientific">Aspergillus terreus</name>
    <dbReference type="NCBI Taxonomy" id="33178"/>
    <lineage>
        <taxon>Eukaryota</taxon>
        <taxon>Fungi</taxon>
        <taxon>Dikarya</taxon>
        <taxon>Ascomycota</taxon>
        <taxon>Pezizomycotina</taxon>
        <taxon>Eurotiomycetes</taxon>
        <taxon>Eurotiomycetidae</taxon>
        <taxon>Eurotiales</taxon>
        <taxon>Aspergillaceae</taxon>
        <taxon>Aspergillus</taxon>
        <taxon>Aspergillus subgen. Circumdati</taxon>
    </lineage>
</organism>